<proteinExistence type="predicted"/>
<evidence type="ECO:0000313" key="3">
    <source>
        <dbReference type="Proteomes" id="UP000185924"/>
    </source>
</evidence>
<gene>
    <name evidence="2" type="ORF">SAMN05421545_1135</name>
</gene>
<dbReference type="RefSeq" id="WP_076421382.1">
    <property type="nucleotide sequence ID" value="NZ_FTNM01000001.1"/>
</dbReference>
<dbReference type="OrthoDB" id="1115882at2"/>
<sequence>MKKSFILALLWFGFTTTVWAQSKTVERTLAVPASNKVELNLKFGEDIKISAWNKKEAYIKVTYEINSGKLNEALQLGFESDNTSARVNVDLDKELTKNGQAGDCPDNNYSQYNVSKNGNRNFVCAKINYEVFLPANADLTVETINGNIEIRGLTGPVNAKSISGFVDMNWAPNKGAAVALKTITGEVYSNLAIDLGGSKQKAPMVGYELKGNVSGGGSPIKLESISNDIYLRKKD</sequence>
<evidence type="ECO:0000256" key="1">
    <source>
        <dbReference type="SAM" id="SignalP"/>
    </source>
</evidence>
<reference evidence="3" key="1">
    <citation type="submission" date="2017-01" db="EMBL/GenBank/DDBJ databases">
        <authorList>
            <person name="Varghese N."/>
            <person name="Submissions S."/>
        </authorList>
    </citation>
    <scope>NUCLEOTIDE SEQUENCE [LARGE SCALE GENOMIC DNA]</scope>
    <source>
        <strain evidence="3">DM9</strain>
    </source>
</reference>
<accession>A0A1N6UY52</accession>
<evidence type="ECO:0000313" key="2">
    <source>
        <dbReference type="EMBL" id="SIQ70469.1"/>
    </source>
</evidence>
<feature type="chain" id="PRO_5013043117" description="Adhesin domain-containing protein" evidence="1">
    <location>
        <begin position="21"/>
        <end position="235"/>
    </location>
</feature>
<evidence type="ECO:0008006" key="4">
    <source>
        <dbReference type="Google" id="ProtNLM"/>
    </source>
</evidence>
<name>A0A1N6UY52_9BACT</name>
<organism evidence="2 3">
    <name type="scientific">Pontibacter lucknowensis</name>
    <dbReference type="NCBI Taxonomy" id="1077936"/>
    <lineage>
        <taxon>Bacteria</taxon>
        <taxon>Pseudomonadati</taxon>
        <taxon>Bacteroidota</taxon>
        <taxon>Cytophagia</taxon>
        <taxon>Cytophagales</taxon>
        <taxon>Hymenobacteraceae</taxon>
        <taxon>Pontibacter</taxon>
    </lineage>
</organism>
<protein>
    <recommendedName>
        <fullName evidence="4">Adhesin domain-containing protein</fullName>
    </recommendedName>
</protein>
<feature type="signal peptide" evidence="1">
    <location>
        <begin position="1"/>
        <end position="20"/>
    </location>
</feature>
<dbReference type="AlphaFoldDB" id="A0A1N6UY52"/>
<dbReference type="STRING" id="1077936.SAMN05421545_1135"/>
<keyword evidence="1" id="KW-0732">Signal</keyword>
<keyword evidence="3" id="KW-1185">Reference proteome</keyword>
<dbReference type="EMBL" id="FTNM01000001">
    <property type="protein sequence ID" value="SIQ70469.1"/>
    <property type="molecule type" value="Genomic_DNA"/>
</dbReference>
<dbReference type="Proteomes" id="UP000185924">
    <property type="component" value="Unassembled WGS sequence"/>
</dbReference>